<protein>
    <submittedName>
        <fullName evidence="3">Uncharacterized protein</fullName>
    </submittedName>
</protein>
<organism evidence="3 4">
    <name type="scientific">Candidatus Gottesmanbacteria bacterium RBG_16_43_7</name>
    <dbReference type="NCBI Taxonomy" id="1798373"/>
    <lineage>
        <taxon>Bacteria</taxon>
        <taxon>Candidatus Gottesmaniibacteriota</taxon>
    </lineage>
</organism>
<dbReference type="InterPro" id="IPR013225">
    <property type="entry name" value="PaaX_C"/>
</dbReference>
<dbReference type="STRING" id="1798373.A2154_03860"/>
<feature type="domain" description="Transcriptional repressor PaaX-like central Cas2-like" evidence="2">
    <location>
        <begin position="109"/>
        <end position="169"/>
    </location>
</feature>
<reference evidence="3 4" key="1">
    <citation type="journal article" date="2016" name="Nat. Commun.">
        <title>Thousands of microbial genomes shed light on interconnected biogeochemical processes in an aquifer system.</title>
        <authorList>
            <person name="Anantharaman K."/>
            <person name="Brown C.T."/>
            <person name="Hug L.A."/>
            <person name="Sharon I."/>
            <person name="Castelle C.J."/>
            <person name="Probst A.J."/>
            <person name="Thomas B.C."/>
            <person name="Singh A."/>
            <person name="Wilkins M.J."/>
            <person name="Karaoz U."/>
            <person name="Brodie E.L."/>
            <person name="Williams K.H."/>
            <person name="Hubbard S.S."/>
            <person name="Banfield J.F."/>
        </authorList>
    </citation>
    <scope>NUCLEOTIDE SEQUENCE [LARGE SCALE GENOMIC DNA]</scope>
</reference>
<evidence type="ECO:0000313" key="3">
    <source>
        <dbReference type="EMBL" id="OGG08898.1"/>
    </source>
</evidence>
<evidence type="ECO:0000259" key="2">
    <source>
        <dbReference type="Pfam" id="PF20803"/>
    </source>
</evidence>
<dbReference type="PANTHER" id="PTHR30319:SF1">
    <property type="entry name" value="TRANSCRIPTIONAL REPRESSOR PAAX"/>
    <property type="match status" value="1"/>
</dbReference>
<dbReference type="Proteomes" id="UP000176854">
    <property type="component" value="Unassembled WGS sequence"/>
</dbReference>
<dbReference type="GO" id="GO:0006351">
    <property type="term" value="P:DNA-templated transcription"/>
    <property type="evidence" value="ECO:0007669"/>
    <property type="project" value="TreeGrafter"/>
</dbReference>
<dbReference type="AlphaFoldDB" id="A0A1F5Z8U9"/>
<dbReference type="InterPro" id="IPR048846">
    <property type="entry name" value="PaaX-like_central"/>
</dbReference>
<dbReference type="Pfam" id="PF20803">
    <property type="entry name" value="PaaX_M"/>
    <property type="match status" value="1"/>
</dbReference>
<name>A0A1F5Z8U9_9BACT</name>
<comment type="caution">
    <text evidence="3">The sequence shown here is derived from an EMBL/GenBank/DDBJ whole genome shotgun (WGS) entry which is preliminary data.</text>
</comment>
<dbReference type="PANTHER" id="PTHR30319">
    <property type="entry name" value="PHENYLACETIC ACID REGULATOR-RELATED TRANSCRIPTIONAL REPRESSOR"/>
    <property type="match status" value="1"/>
</dbReference>
<dbReference type="Pfam" id="PF08223">
    <property type="entry name" value="PaaX_C"/>
    <property type="match status" value="1"/>
</dbReference>
<accession>A0A1F5Z8U9</accession>
<dbReference type="Gene3D" id="3.30.70.2650">
    <property type="match status" value="1"/>
</dbReference>
<evidence type="ECO:0000259" key="1">
    <source>
        <dbReference type="Pfam" id="PF08223"/>
    </source>
</evidence>
<gene>
    <name evidence="3" type="ORF">A2154_03860</name>
</gene>
<evidence type="ECO:0000313" key="4">
    <source>
        <dbReference type="Proteomes" id="UP000176854"/>
    </source>
</evidence>
<dbReference type="EMBL" id="MFJC01000040">
    <property type="protein sequence ID" value="OGG08898.1"/>
    <property type="molecule type" value="Genomic_DNA"/>
</dbReference>
<dbReference type="InterPro" id="IPR036390">
    <property type="entry name" value="WH_DNA-bd_sf"/>
</dbReference>
<dbReference type="SUPFAM" id="SSF46785">
    <property type="entry name" value="Winged helix' DNA-binding domain"/>
    <property type="match status" value="1"/>
</dbReference>
<sequence length="270" mass="31644">MRTKKLAKILLHTTDSIIGNLTDFMLVQLFWTLGSIGATTPYKLHKAMDNAQSFVEYEFNYQTIKRSVYSLASKGFIKRLRNRSRLEFEITRLGKKRLTAIFPYYQSKRPWDGYLYLVSYDIPVKSNYQRNRLRTYLIKIGCALLQQSFWITPYNPTDILSEFSIKYHLPGTILVSKLGKDGSIGDEKIEDLVTRAYKLDEITELYQEFIDTYSNKIKPPNIETTMLEYYKILKKDPQLPFELLPKNFPAQKAYSIVAQYLFQNVFGQNK</sequence>
<feature type="domain" description="Transcriptional repressor PaaX-like C-terminal" evidence="1">
    <location>
        <begin position="197"/>
        <end position="260"/>
    </location>
</feature>
<proteinExistence type="predicted"/>